<keyword evidence="1" id="KW-0472">Membrane</keyword>
<accession>A0A3R8NTE8</accession>
<gene>
    <name evidence="2" type="ORF">EHV23_04385</name>
</gene>
<keyword evidence="1" id="KW-0812">Transmembrane</keyword>
<proteinExistence type="predicted"/>
<dbReference type="AlphaFoldDB" id="A0A3R8NTE8"/>
<keyword evidence="3" id="KW-1185">Reference proteome</keyword>
<comment type="caution">
    <text evidence="2">The sequence shown here is derived from an EMBL/GenBank/DDBJ whole genome shotgun (WGS) entry which is preliminary data.</text>
</comment>
<keyword evidence="1" id="KW-1133">Transmembrane helix</keyword>
<reference evidence="2 3" key="1">
    <citation type="submission" date="2018-11" db="EMBL/GenBank/DDBJ databases">
        <title>Genome sequencing of Lautropia sp. KCOM 2505 (= ChDC F240).</title>
        <authorList>
            <person name="Kook J.-K."/>
            <person name="Park S.-N."/>
            <person name="Lim Y.K."/>
        </authorList>
    </citation>
    <scope>NUCLEOTIDE SEQUENCE [LARGE SCALE GENOMIC DNA]</scope>
    <source>
        <strain evidence="2 3">KCOM 2505</strain>
    </source>
</reference>
<evidence type="ECO:0000256" key="1">
    <source>
        <dbReference type="SAM" id="Phobius"/>
    </source>
</evidence>
<feature type="transmembrane region" description="Helical" evidence="1">
    <location>
        <begin position="31"/>
        <end position="52"/>
    </location>
</feature>
<evidence type="ECO:0000313" key="3">
    <source>
        <dbReference type="Proteomes" id="UP000270261"/>
    </source>
</evidence>
<dbReference type="Proteomes" id="UP000270261">
    <property type="component" value="Unassembled WGS sequence"/>
</dbReference>
<name>A0A3R8NTE8_9BURK</name>
<organism evidence="2 3">
    <name type="scientific">Lautropia dentalis</name>
    <dbReference type="NCBI Taxonomy" id="2490857"/>
    <lineage>
        <taxon>Bacteria</taxon>
        <taxon>Pseudomonadati</taxon>
        <taxon>Pseudomonadota</taxon>
        <taxon>Betaproteobacteria</taxon>
        <taxon>Burkholderiales</taxon>
        <taxon>Burkholderiaceae</taxon>
        <taxon>Lautropia</taxon>
    </lineage>
</organism>
<sequence>MRSFFRILVRLMILVVPLSLAAEWPLSAALLVAAPVAGGVLVLVIRVTRAALKEGWLAEI</sequence>
<dbReference type="RefSeq" id="WP_125094871.1">
    <property type="nucleotide sequence ID" value="NZ_RRUE01000001.1"/>
</dbReference>
<dbReference type="EMBL" id="RRUE01000001">
    <property type="protein sequence ID" value="RRN45442.1"/>
    <property type="molecule type" value="Genomic_DNA"/>
</dbReference>
<protein>
    <submittedName>
        <fullName evidence="2">Uncharacterized protein</fullName>
    </submittedName>
</protein>
<evidence type="ECO:0000313" key="2">
    <source>
        <dbReference type="EMBL" id="RRN45442.1"/>
    </source>
</evidence>